<dbReference type="InterPro" id="IPR002048">
    <property type="entry name" value="EF_hand_dom"/>
</dbReference>
<organism evidence="2 3">
    <name type="scientific">Nonomuraea pusilla</name>
    <dbReference type="NCBI Taxonomy" id="46177"/>
    <lineage>
        <taxon>Bacteria</taxon>
        <taxon>Bacillati</taxon>
        <taxon>Actinomycetota</taxon>
        <taxon>Actinomycetes</taxon>
        <taxon>Streptosporangiales</taxon>
        <taxon>Streptosporangiaceae</taxon>
        <taxon>Nonomuraea</taxon>
    </lineage>
</organism>
<dbReference type="RefSeq" id="WP_091099734.1">
    <property type="nucleotide sequence ID" value="NZ_FOBF01000004.1"/>
</dbReference>
<dbReference type="OrthoDB" id="7356823at2"/>
<evidence type="ECO:0000313" key="3">
    <source>
        <dbReference type="Proteomes" id="UP000198953"/>
    </source>
</evidence>
<proteinExistence type="predicted"/>
<dbReference type="SMART" id="SM00054">
    <property type="entry name" value="EFh"/>
    <property type="match status" value="3"/>
</dbReference>
<name>A0A1H7N216_9ACTN</name>
<dbReference type="EMBL" id="FOBF01000004">
    <property type="protein sequence ID" value="SEL17646.1"/>
    <property type="molecule type" value="Genomic_DNA"/>
</dbReference>
<dbReference type="Proteomes" id="UP000198953">
    <property type="component" value="Unassembled WGS sequence"/>
</dbReference>
<protein>
    <submittedName>
        <fullName evidence="2">Ca2+-binding protein, EF-hand superfamily</fullName>
    </submittedName>
</protein>
<sequence>MAIDLLNHKLDRAFDHIDANGRGLVAREDLLGLGARILVGFGESPTSVTGKSLVESFDGIWSALTGVLGHDVDASLTRDEFREGMAAAFVTGGHYEPVFRPATVAVAELCDGDGDGRIGRPEFRTMLTAFGTAYDDVDAAFDRLDRTGRGTLGVEDLVVAAREFYGGDDPNASGNWLFGPL</sequence>
<dbReference type="SUPFAM" id="SSF47473">
    <property type="entry name" value="EF-hand"/>
    <property type="match status" value="1"/>
</dbReference>
<dbReference type="PROSITE" id="PS50222">
    <property type="entry name" value="EF_HAND_2"/>
    <property type="match status" value="1"/>
</dbReference>
<reference evidence="2 3" key="1">
    <citation type="submission" date="2016-10" db="EMBL/GenBank/DDBJ databases">
        <authorList>
            <person name="de Groot N.N."/>
        </authorList>
    </citation>
    <scope>NUCLEOTIDE SEQUENCE [LARGE SCALE GENOMIC DNA]</scope>
    <source>
        <strain evidence="2 3">DSM 43357</strain>
    </source>
</reference>
<keyword evidence="3" id="KW-1185">Reference proteome</keyword>
<evidence type="ECO:0000313" key="2">
    <source>
        <dbReference type="EMBL" id="SEL17646.1"/>
    </source>
</evidence>
<dbReference type="GO" id="GO:0005509">
    <property type="term" value="F:calcium ion binding"/>
    <property type="evidence" value="ECO:0007669"/>
    <property type="project" value="InterPro"/>
</dbReference>
<dbReference type="InterPro" id="IPR011992">
    <property type="entry name" value="EF-hand-dom_pair"/>
</dbReference>
<dbReference type="AlphaFoldDB" id="A0A1H7N216"/>
<evidence type="ECO:0000259" key="1">
    <source>
        <dbReference type="PROSITE" id="PS50222"/>
    </source>
</evidence>
<dbReference type="STRING" id="46177.SAMN05660976_01894"/>
<feature type="domain" description="EF-hand" evidence="1">
    <location>
        <begin position="132"/>
        <end position="167"/>
    </location>
</feature>
<gene>
    <name evidence="2" type="ORF">SAMN05660976_01894</name>
</gene>
<accession>A0A1H7N216</accession>
<dbReference type="Gene3D" id="1.10.238.10">
    <property type="entry name" value="EF-hand"/>
    <property type="match status" value="1"/>
</dbReference>